<dbReference type="EMBL" id="SDPN01000061">
    <property type="protein sequence ID" value="RXZ67148.1"/>
    <property type="molecule type" value="Genomic_DNA"/>
</dbReference>
<dbReference type="InterPro" id="IPR005471">
    <property type="entry name" value="Tscrpt_reg_IclR_N"/>
</dbReference>
<dbReference type="Gene3D" id="1.10.10.10">
    <property type="entry name" value="Winged helix-like DNA-binding domain superfamily/Winged helix DNA-binding domain"/>
    <property type="match status" value="1"/>
</dbReference>
<keyword evidence="2" id="KW-0238">DNA-binding</keyword>
<evidence type="ECO:0000313" key="7">
    <source>
        <dbReference type="Proteomes" id="UP000293865"/>
    </source>
</evidence>
<keyword evidence="1" id="KW-0805">Transcription regulation</keyword>
<dbReference type="InterPro" id="IPR014757">
    <property type="entry name" value="Tscrpt_reg_IclR_C"/>
</dbReference>
<dbReference type="SMART" id="SM00346">
    <property type="entry name" value="HTH_ICLR"/>
    <property type="match status" value="1"/>
</dbReference>
<dbReference type="Pfam" id="PF09339">
    <property type="entry name" value="HTH_IclR"/>
    <property type="match status" value="1"/>
</dbReference>
<dbReference type="SUPFAM" id="SSF46785">
    <property type="entry name" value="Winged helix' DNA-binding domain"/>
    <property type="match status" value="1"/>
</dbReference>
<dbReference type="AlphaFoldDB" id="A0A4Q2KP42"/>
<dbReference type="Pfam" id="PF01614">
    <property type="entry name" value="IclR_C"/>
    <property type="match status" value="1"/>
</dbReference>
<evidence type="ECO:0000256" key="2">
    <source>
        <dbReference type="ARBA" id="ARBA00023125"/>
    </source>
</evidence>
<dbReference type="OrthoDB" id="7274111at2"/>
<evidence type="ECO:0000259" key="4">
    <source>
        <dbReference type="PROSITE" id="PS51077"/>
    </source>
</evidence>
<dbReference type="PANTHER" id="PTHR30136:SF24">
    <property type="entry name" value="HTH-TYPE TRANSCRIPTIONAL REPRESSOR ALLR"/>
    <property type="match status" value="1"/>
</dbReference>
<dbReference type="GO" id="GO:0003700">
    <property type="term" value="F:DNA-binding transcription factor activity"/>
    <property type="evidence" value="ECO:0007669"/>
    <property type="project" value="TreeGrafter"/>
</dbReference>
<accession>A0A4Q2KP42</accession>
<feature type="domain" description="IclR-ED" evidence="5">
    <location>
        <begin position="75"/>
        <end position="264"/>
    </location>
</feature>
<dbReference type="PROSITE" id="PS51078">
    <property type="entry name" value="ICLR_ED"/>
    <property type="match status" value="1"/>
</dbReference>
<evidence type="ECO:0000259" key="5">
    <source>
        <dbReference type="PROSITE" id="PS51078"/>
    </source>
</evidence>
<reference evidence="6 7" key="1">
    <citation type="submission" date="2019-01" db="EMBL/GenBank/DDBJ databases">
        <title>Agromyces.</title>
        <authorList>
            <person name="Li J."/>
        </authorList>
    </citation>
    <scope>NUCLEOTIDE SEQUENCE [LARGE SCALE GENOMIC DNA]</scope>
    <source>
        <strain evidence="6 7">DSM 15934</strain>
    </source>
</reference>
<dbReference type="PROSITE" id="PS51077">
    <property type="entry name" value="HTH_ICLR"/>
    <property type="match status" value="1"/>
</dbReference>
<dbReference type="InterPro" id="IPR036388">
    <property type="entry name" value="WH-like_DNA-bd_sf"/>
</dbReference>
<keyword evidence="7" id="KW-1185">Reference proteome</keyword>
<sequence>MSDDRSQDPRDPAPALSRAIRIIEVLAAADGTPVAMSDIARSIGAAKSSTSNLCSVLEDARLIRRLDTGYTLGHRTVEFGGAYLGGFNEVREFYRFCADAPLLSQEVAQIAMLDGTDVVYLARHEGRSPLRLTANIGDRFPAAPTAVGNALLADLPDDEIVRRFSAPGAFPKRTEQSVSNIPALLDKLARVRKDGYAVDENEVHPGISGLAVRVPPRSSSSPALAIGCSYLTAATSAVQRSGIVDELRQLKLLLENPMQPSLAS</sequence>
<protein>
    <submittedName>
        <fullName evidence="6">IclR family transcriptional regulator</fullName>
    </submittedName>
</protein>
<dbReference type="InterPro" id="IPR036390">
    <property type="entry name" value="WH_DNA-bd_sf"/>
</dbReference>
<gene>
    <name evidence="6" type="ORF">ESP51_19035</name>
</gene>
<dbReference type="InterPro" id="IPR050707">
    <property type="entry name" value="HTH_MetabolicPath_Reg"/>
</dbReference>
<feature type="domain" description="HTH iclR-type" evidence="4">
    <location>
        <begin position="13"/>
        <end position="74"/>
    </location>
</feature>
<proteinExistence type="predicted"/>
<dbReference type="Proteomes" id="UP000293865">
    <property type="component" value="Unassembled WGS sequence"/>
</dbReference>
<dbReference type="GO" id="GO:0045892">
    <property type="term" value="P:negative regulation of DNA-templated transcription"/>
    <property type="evidence" value="ECO:0007669"/>
    <property type="project" value="TreeGrafter"/>
</dbReference>
<dbReference type="PANTHER" id="PTHR30136">
    <property type="entry name" value="HELIX-TURN-HELIX TRANSCRIPTIONAL REGULATOR, ICLR FAMILY"/>
    <property type="match status" value="1"/>
</dbReference>
<evidence type="ECO:0000256" key="3">
    <source>
        <dbReference type="ARBA" id="ARBA00023163"/>
    </source>
</evidence>
<dbReference type="Gene3D" id="3.30.450.40">
    <property type="match status" value="1"/>
</dbReference>
<dbReference type="RefSeq" id="WP_129522464.1">
    <property type="nucleotide sequence ID" value="NZ_SDPN01000061.1"/>
</dbReference>
<dbReference type="InterPro" id="IPR029016">
    <property type="entry name" value="GAF-like_dom_sf"/>
</dbReference>
<keyword evidence="3" id="KW-0804">Transcription</keyword>
<dbReference type="SUPFAM" id="SSF55781">
    <property type="entry name" value="GAF domain-like"/>
    <property type="match status" value="1"/>
</dbReference>
<name>A0A4Q2KP42_9MICO</name>
<evidence type="ECO:0000256" key="1">
    <source>
        <dbReference type="ARBA" id="ARBA00023015"/>
    </source>
</evidence>
<comment type="caution">
    <text evidence="6">The sequence shown here is derived from an EMBL/GenBank/DDBJ whole genome shotgun (WGS) entry which is preliminary data.</text>
</comment>
<dbReference type="GO" id="GO:0003677">
    <property type="term" value="F:DNA binding"/>
    <property type="evidence" value="ECO:0007669"/>
    <property type="project" value="UniProtKB-KW"/>
</dbReference>
<organism evidence="6 7">
    <name type="scientific">Agromyces albus</name>
    <dbReference type="NCBI Taxonomy" id="205332"/>
    <lineage>
        <taxon>Bacteria</taxon>
        <taxon>Bacillati</taxon>
        <taxon>Actinomycetota</taxon>
        <taxon>Actinomycetes</taxon>
        <taxon>Micrococcales</taxon>
        <taxon>Microbacteriaceae</taxon>
        <taxon>Agromyces</taxon>
    </lineage>
</organism>
<evidence type="ECO:0000313" key="6">
    <source>
        <dbReference type="EMBL" id="RXZ67148.1"/>
    </source>
</evidence>